<evidence type="ECO:0000256" key="1">
    <source>
        <dbReference type="SAM" id="Phobius"/>
    </source>
</evidence>
<organism evidence="2 3">
    <name type="scientific">Thlaspi arvense</name>
    <name type="common">Field penny-cress</name>
    <dbReference type="NCBI Taxonomy" id="13288"/>
    <lineage>
        <taxon>Eukaryota</taxon>
        <taxon>Viridiplantae</taxon>
        <taxon>Streptophyta</taxon>
        <taxon>Embryophyta</taxon>
        <taxon>Tracheophyta</taxon>
        <taxon>Spermatophyta</taxon>
        <taxon>Magnoliopsida</taxon>
        <taxon>eudicotyledons</taxon>
        <taxon>Gunneridae</taxon>
        <taxon>Pentapetalae</taxon>
        <taxon>rosids</taxon>
        <taxon>malvids</taxon>
        <taxon>Brassicales</taxon>
        <taxon>Brassicaceae</taxon>
        <taxon>Thlaspideae</taxon>
        <taxon>Thlaspi</taxon>
    </lineage>
</organism>
<dbReference type="EMBL" id="OU466859">
    <property type="protein sequence ID" value="CAH2054642.1"/>
    <property type="molecule type" value="Genomic_DNA"/>
</dbReference>
<proteinExistence type="predicted"/>
<gene>
    <name evidence="2" type="ORF">TAV2_LOCUS11403</name>
</gene>
<keyword evidence="1" id="KW-0812">Transmembrane</keyword>
<keyword evidence="3" id="KW-1185">Reference proteome</keyword>
<keyword evidence="1" id="KW-1133">Transmembrane helix</keyword>
<name>A0AAU9S0C2_THLAR</name>
<sequence>MVRRNAVHAISSLPSRLWWPQQRRKVKRAVVRLGNRRRGFLVGQSRTVVQKWRMNIGKPMKMMRNIILGIISNGVNVKVLDAYLWSLPILRPQLFPLC</sequence>
<evidence type="ECO:0000313" key="3">
    <source>
        <dbReference type="Proteomes" id="UP000836841"/>
    </source>
</evidence>
<protein>
    <submittedName>
        <fullName evidence="2">Uncharacterized protein</fullName>
    </submittedName>
</protein>
<accession>A0AAU9S0C2</accession>
<evidence type="ECO:0000313" key="2">
    <source>
        <dbReference type="EMBL" id="CAH2054642.1"/>
    </source>
</evidence>
<keyword evidence="1" id="KW-0472">Membrane</keyword>
<dbReference type="AlphaFoldDB" id="A0AAU9S0C2"/>
<reference evidence="2 3" key="1">
    <citation type="submission" date="2022-03" db="EMBL/GenBank/DDBJ databases">
        <authorList>
            <person name="Nunn A."/>
            <person name="Chopra R."/>
            <person name="Nunn A."/>
            <person name="Contreras Garrido A."/>
        </authorList>
    </citation>
    <scope>NUCLEOTIDE SEQUENCE [LARGE SCALE GENOMIC DNA]</scope>
</reference>
<dbReference type="Proteomes" id="UP000836841">
    <property type="component" value="Chromosome 3"/>
</dbReference>
<feature type="transmembrane region" description="Helical" evidence="1">
    <location>
        <begin position="66"/>
        <end position="85"/>
    </location>
</feature>